<dbReference type="Pfam" id="PF04993">
    <property type="entry name" value="TfoX_N"/>
    <property type="match status" value="1"/>
</dbReference>
<evidence type="ECO:0000259" key="1">
    <source>
        <dbReference type="Pfam" id="PF04993"/>
    </source>
</evidence>
<dbReference type="InterPro" id="IPR007076">
    <property type="entry name" value="TfoX_N"/>
</dbReference>
<evidence type="ECO:0000313" key="3">
    <source>
        <dbReference type="Proteomes" id="UP000198844"/>
    </source>
</evidence>
<accession>A0A1I7EJG5</accession>
<feature type="domain" description="TfoX N-terminal" evidence="1">
    <location>
        <begin position="22"/>
        <end position="106"/>
    </location>
</feature>
<reference evidence="2 3" key="1">
    <citation type="submission" date="2016-10" db="EMBL/GenBank/DDBJ databases">
        <authorList>
            <person name="de Groot N.N."/>
        </authorList>
    </citation>
    <scope>NUCLEOTIDE SEQUENCE [LARGE SCALE GENOMIC DNA]</scope>
    <source>
        <strain evidence="2 3">LMG 27731</strain>
    </source>
</reference>
<dbReference type="AlphaFoldDB" id="A0A1I7EJG5"/>
<sequence length="125" mass="14169">MHKPNQDTGDPLASLRAIIASRYDDVQEGPMFWCPGFFIGTTMVAGVYDNQIVLRLPENRVTALLETHGCSQFKPYGRAPMRHWLVFGVSSPAYHTLAELVEESVSFAQRTSQSSRRRRNVSKRK</sequence>
<dbReference type="Proteomes" id="UP000198844">
    <property type="component" value="Unassembled WGS sequence"/>
</dbReference>
<gene>
    <name evidence="2" type="ORF">SAMN05192563_1024122</name>
</gene>
<evidence type="ECO:0000313" key="2">
    <source>
        <dbReference type="EMBL" id="SFU24052.1"/>
    </source>
</evidence>
<name>A0A1I7EJG5_9BURK</name>
<proteinExistence type="predicted"/>
<protein>
    <submittedName>
        <fullName evidence="2">TfoX N-terminal domain-containing protein</fullName>
    </submittedName>
</protein>
<dbReference type="SUPFAM" id="SSF159894">
    <property type="entry name" value="YgaC/TfoX-N like"/>
    <property type="match status" value="1"/>
</dbReference>
<dbReference type="OrthoDB" id="9104065at2"/>
<dbReference type="EMBL" id="FPBH01000024">
    <property type="protein sequence ID" value="SFU24052.1"/>
    <property type="molecule type" value="Genomic_DNA"/>
</dbReference>
<organism evidence="2 3">
    <name type="scientific">Paraburkholderia aspalathi</name>
    <dbReference type="NCBI Taxonomy" id="1324617"/>
    <lineage>
        <taxon>Bacteria</taxon>
        <taxon>Pseudomonadati</taxon>
        <taxon>Pseudomonadota</taxon>
        <taxon>Betaproteobacteria</taxon>
        <taxon>Burkholderiales</taxon>
        <taxon>Burkholderiaceae</taxon>
        <taxon>Paraburkholderia</taxon>
    </lineage>
</organism>
<dbReference type="Gene3D" id="3.30.1460.30">
    <property type="entry name" value="YgaC/TfoX-N like chaperone"/>
    <property type="match status" value="1"/>
</dbReference>
<dbReference type="RefSeq" id="WP_093642393.1">
    <property type="nucleotide sequence ID" value="NZ_FPBH01000024.1"/>
</dbReference>